<dbReference type="AlphaFoldDB" id="A0A9D4RYD9"/>
<proteinExistence type="predicted"/>
<sequence>MPVILDDVDPELREKIRPHVRNSLDPKKKLSQLQLRFCDWWLTISDAQTARKGTAGALREAGIHNKIWSSSWCPDIVGDFEGYLVEKIKHWMKKQKKDLLQKGIKR</sequence>
<keyword evidence="2" id="KW-1185">Reference proteome</keyword>
<organism evidence="1 2">
    <name type="scientific">Dreissena polymorpha</name>
    <name type="common">Zebra mussel</name>
    <name type="synonym">Mytilus polymorpha</name>
    <dbReference type="NCBI Taxonomy" id="45954"/>
    <lineage>
        <taxon>Eukaryota</taxon>
        <taxon>Metazoa</taxon>
        <taxon>Spiralia</taxon>
        <taxon>Lophotrochozoa</taxon>
        <taxon>Mollusca</taxon>
        <taxon>Bivalvia</taxon>
        <taxon>Autobranchia</taxon>
        <taxon>Heteroconchia</taxon>
        <taxon>Euheterodonta</taxon>
        <taxon>Imparidentia</taxon>
        <taxon>Neoheterodontei</taxon>
        <taxon>Myida</taxon>
        <taxon>Dreissenoidea</taxon>
        <taxon>Dreissenidae</taxon>
        <taxon>Dreissena</taxon>
    </lineage>
</organism>
<gene>
    <name evidence="1" type="ORF">DPMN_009639</name>
</gene>
<protein>
    <submittedName>
        <fullName evidence="1">Uncharacterized protein</fullName>
    </submittedName>
</protein>
<evidence type="ECO:0000313" key="1">
    <source>
        <dbReference type="EMBL" id="KAH3885644.1"/>
    </source>
</evidence>
<comment type="caution">
    <text evidence="1">The sequence shown here is derived from an EMBL/GenBank/DDBJ whole genome shotgun (WGS) entry which is preliminary data.</text>
</comment>
<reference evidence="1" key="2">
    <citation type="submission" date="2020-11" db="EMBL/GenBank/DDBJ databases">
        <authorList>
            <person name="McCartney M.A."/>
            <person name="Auch B."/>
            <person name="Kono T."/>
            <person name="Mallez S."/>
            <person name="Becker A."/>
            <person name="Gohl D.M."/>
            <person name="Silverstein K.A.T."/>
            <person name="Koren S."/>
            <person name="Bechman K.B."/>
            <person name="Herman A."/>
            <person name="Abrahante J.E."/>
            <person name="Garbe J."/>
        </authorList>
    </citation>
    <scope>NUCLEOTIDE SEQUENCE</scope>
    <source>
        <strain evidence="1">Duluth1</strain>
        <tissue evidence="1">Whole animal</tissue>
    </source>
</reference>
<reference evidence="1" key="1">
    <citation type="journal article" date="2019" name="bioRxiv">
        <title>The Genome of the Zebra Mussel, Dreissena polymorpha: A Resource for Invasive Species Research.</title>
        <authorList>
            <person name="McCartney M.A."/>
            <person name="Auch B."/>
            <person name="Kono T."/>
            <person name="Mallez S."/>
            <person name="Zhang Y."/>
            <person name="Obille A."/>
            <person name="Becker A."/>
            <person name="Abrahante J.E."/>
            <person name="Garbe J."/>
            <person name="Badalamenti J.P."/>
            <person name="Herman A."/>
            <person name="Mangelson H."/>
            <person name="Liachko I."/>
            <person name="Sullivan S."/>
            <person name="Sone E.D."/>
            <person name="Koren S."/>
            <person name="Silverstein K.A.T."/>
            <person name="Beckman K.B."/>
            <person name="Gohl D.M."/>
        </authorList>
    </citation>
    <scope>NUCLEOTIDE SEQUENCE</scope>
    <source>
        <strain evidence="1">Duluth1</strain>
        <tissue evidence="1">Whole animal</tissue>
    </source>
</reference>
<evidence type="ECO:0000313" key="2">
    <source>
        <dbReference type="Proteomes" id="UP000828390"/>
    </source>
</evidence>
<dbReference type="Proteomes" id="UP000828390">
    <property type="component" value="Unassembled WGS sequence"/>
</dbReference>
<dbReference type="EMBL" id="JAIWYP010000001">
    <property type="protein sequence ID" value="KAH3885644.1"/>
    <property type="molecule type" value="Genomic_DNA"/>
</dbReference>
<accession>A0A9D4RYD9</accession>
<name>A0A9D4RYD9_DREPO</name>